<evidence type="ECO:0000256" key="6">
    <source>
        <dbReference type="ARBA" id="ARBA00022490"/>
    </source>
</evidence>
<dbReference type="Gene3D" id="1.20.5.170">
    <property type="match status" value="1"/>
</dbReference>
<proteinExistence type="inferred from homology"/>
<dbReference type="EMBL" id="JAUJLE010000323">
    <property type="protein sequence ID" value="KAK0960827.1"/>
    <property type="molecule type" value="Genomic_DNA"/>
</dbReference>
<feature type="compositionally biased region" description="Low complexity" evidence="10">
    <location>
        <begin position="17"/>
        <end position="26"/>
    </location>
</feature>
<protein>
    <recommendedName>
        <fullName evidence="15">BZIP transcription factor</fullName>
    </recommendedName>
</protein>
<keyword evidence="6" id="KW-0963">Cytoplasm</keyword>
<accession>A0AAN6FA09</accession>
<dbReference type="GO" id="GO:0005802">
    <property type="term" value="C:trans-Golgi network"/>
    <property type="evidence" value="ECO:0007669"/>
    <property type="project" value="TreeGrafter"/>
</dbReference>
<dbReference type="AlphaFoldDB" id="A0AAN6FA09"/>
<feature type="region of interest" description="Disordered" evidence="10">
    <location>
        <begin position="1"/>
        <end position="86"/>
    </location>
</feature>
<evidence type="ECO:0000313" key="14">
    <source>
        <dbReference type="Proteomes" id="UP001175353"/>
    </source>
</evidence>
<evidence type="ECO:0008006" key="15">
    <source>
        <dbReference type="Google" id="ProtNLM"/>
    </source>
</evidence>
<evidence type="ECO:0000256" key="2">
    <source>
        <dbReference type="ARBA" id="ARBA00004255"/>
    </source>
</evidence>
<evidence type="ECO:0000256" key="4">
    <source>
        <dbReference type="ARBA" id="ARBA00004601"/>
    </source>
</evidence>
<dbReference type="GO" id="GO:0005829">
    <property type="term" value="C:cytosol"/>
    <property type="evidence" value="ECO:0007669"/>
    <property type="project" value="UniProtKB-SubCell"/>
</dbReference>
<evidence type="ECO:0000256" key="9">
    <source>
        <dbReference type="ARBA" id="ARBA00023136"/>
    </source>
</evidence>
<dbReference type="Proteomes" id="UP001168146">
    <property type="component" value="Unassembled WGS sequence"/>
</dbReference>
<evidence type="ECO:0000256" key="8">
    <source>
        <dbReference type="ARBA" id="ARBA00023054"/>
    </source>
</evidence>
<organism evidence="11 13">
    <name type="scientific">Friedmanniomyces endolithicus</name>
    <dbReference type="NCBI Taxonomy" id="329885"/>
    <lineage>
        <taxon>Eukaryota</taxon>
        <taxon>Fungi</taxon>
        <taxon>Dikarya</taxon>
        <taxon>Ascomycota</taxon>
        <taxon>Pezizomycotina</taxon>
        <taxon>Dothideomycetes</taxon>
        <taxon>Dothideomycetidae</taxon>
        <taxon>Mycosphaerellales</taxon>
        <taxon>Teratosphaeriaceae</taxon>
        <taxon>Friedmanniomyces</taxon>
    </lineage>
</organism>
<gene>
    <name evidence="11" type="ORF">LTR82_015312</name>
    <name evidence="12" type="ORF">LTR91_020153</name>
</gene>
<evidence type="ECO:0000256" key="7">
    <source>
        <dbReference type="ARBA" id="ARBA00023034"/>
    </source>
</evidence>
<dbReference type="Pfam" id="PF10224">
    <property type="entry name" value="DUF2205"/>
    <property type="match status" value="1"/>
</dbReference>
<reference evidence="11" key="1">
    <citation type="submission" date="2021-12" db="EMBL/GenBank/DDBJ databases">
        <title>Black yeast isolated from Biological Soil Crust.</title>
        <authorList>
            <person name="Kurbessoian T."/>
        </authorList>
    </citation>
    <scope>NUCLEOTIDE SEQUENCE</scope>
    <source>
        <strain evidence="11">CCFEE 5208</strain>
    </source>
</reference>
<name>A0AAN6FA09_9PEZI</name>
<evidence type="ECO:0000256" key="1">
    <source>
        <dbReference type="ARBA" id="ARBA00002743"/>
    </source>
</evidence>
<keyword evidence="9" id="KW-0472">Membrane</keyword>
<dbReference type="Proteomes" id="UP001175353">
    <property type="component" value="Unassembled WGS sequence"/>
</dbReference>
<sequence length="157" mass="16872">MASATDALPSINIPHATPSSSSTPQSSEDEDEPPHLPAPRPALPTRKSSGTLIMPRDQPQATTDASLDSTDVRAMSPRRSSGEVDRLGETARRDLLDRAAVLQLSLQALVERVEAVRSEHERLEGGNRFLQSYIGELMQTSKITSSGGKKGRGRSGK</sequence>
<dbReference type="EMBL" id="JASUXU010000083">
    <property type="protein sequence ID" value="KAK0309145.1"/>
    <property type="molecule type" value="Genomic_DNA"/>
</dbReference>
<evidence type="ECO:0000256" key="3">
    <source>
        <dbReference type="ARBA" id="ARBA00004514"/>
    </source>
</evidence>
<evidence type="ECO:0000256" key="10">
    <source>
        <dbReference type="SAM" id="MobiDB-lite"/>
    </source>
</evidence>
<evidence type="ECO:0000313" key="12">
    <source>
        <dbReference type="EMBL" id="KAK0960827.1"/>
    </source>
</evidence>
<keyword evidence="8" id="KW-0175">Coiled coil</keyword>
<dbReference type="PANTHER" id="PTHR21614:SF0">
    <property type="entry name" value="GEO08385P1"/>
    <property type="match status" value="1"/>
</dbReference>
<dbReference type="GO" id="GO:0000139">
    <property type="term" value="C:Golgi membrane"/>
    <property type="evidence" value="ECO:0007669"/>
    <property type="project" value="UniProtKB-SubCell"/>
</dbReference>
<comment type="subcellular location">
    <subcellularLocation>
        <location evidence="3">Cytoplasm</location>
        <location evidence="3">Cytosol</location>
    </subcellularLocation>
    <subcellularLocation>
        <location evidence="2">Golgi apparatus membrane</location>
        <topology evidence="2">Peripheral membrane protein</topology>
        <orientation evidence="2">Cytoplasmic side</orientation>
    </subcellularLocation>
    <subcellularLocation>
        <location evidence="4">Golgi apparatus</location>
        <location evidence="4">trans-Golgi network</location>
    </subcellularLocation>
</comment>
<keyword evidence="7" id="KW-0333">Golgi apparatus</keyword>
<keyword evidence="14" id="KW-1185">Reference proteome</keyword>
<evidence type="ECO:0000313" key="13">
    <source>
        <dbReference type="Proteomes" id="UP001168146"/>
    </source>
</evidence>
<feature type="compositionally biased region" description="Polar residues" evidence="10">
    <location>
        <begin position="59"/>
        <end position="69"/>
    </location>
</feature>
<reference evidence="12" key="2">
    <citation type="submission" date="2023-06" db="EMBL/GenBank/DDBJ databases">
        <title>Black Yeasts Isolated from many extreme environments.</title>
        <authorList>
            <person name="Coleine C."/>
            <person name="Stajich J.E."/>
            <person name="Selbmann L."/>
        </authorList>
    </citation>
    <scope>NUCLEOTIDE SEQUENCE</scope>
    <source>
        <strain evidence="12">CCFEE 5200</strain>
    </source>
</reference>
<evidence type="ECO:0000256" key="5">
    <source>
        <dbReference type="ARBA" id="ARBA00010880"/>
    </source>
</evidence>
<evidence type="ECO:0000313" key="11">
    <source>
        <dbReference type="EMBL" id="KAK0309145.1"/>
    </source>
</evidence>
<comment type="function">
    <text evidence="1">Positive regulator of amino acid starvation-induced autophagy.</text>
</comment>
<dbReference type="InterPro" id="IPR019357">
    <property type="entry name" value="SCOC"/>
</dbReference>
<dbReference type="PANTHER" id="PTHR21614">
    <property type="entry name" value="SHORT COILED COIL PROTEIN"/>
    <property type="match status" value="1"/>
</dbReference>
<comment type="caution">
    <text evidence="11">The sequence shown here is derived from an EMBL/GenBank/DDBJ whole genome shotgun (WGS) entry which is preliminary data.</text>
</comment>
<comment type="similarity">
    <text evidence="5">Belongs to the SCOC family.</text>
</comment>